<dbReference type="EMBL" id="CP005957">
    <property type="protein sequence ID" value="AGL62390.1"/>
    <property type="molecule type" value="Genomic_DNA"/>
</dbReference>
<evidence type="ECO:0000313" key="2">
    <source>
        <dbReference type="EMBL" id="AGL62390.1"/>
    </source>
</evidence>
<reference evidence="2 3" key="1">
    <citation type="journal article" date="2013" name="Nat. Biotechnol.">
        <title>Genome sequences of rare, uncultured bacteria obtained by differential coverage binning of multiple metagenomes.</title>
        <authorList>
            <person name="Albertsen M."/>
            <person name="Hugenholtz P."/>
            <person name="Skarshewski A."/>
            <person name="Nielsen K.L."/>
            <person name="Tyson G.W."/>
            <person name="Nielsen P.H."/>
        </authorList>
    </citation>
    <scope>NUCLEOTIDE SEQUENCE [LARGE SCALE GENOMIC DNA]</scope>
    <source>
        <strain evidence="2">TM71</strain>
    </source>
</reference>
<dbReference type="OrthoDB" id="9809790at2"/>
<proteinExistence type="predicted"/>
<organism evidence="2 3">
    <name type="scientific">Candidatus Saccharimonas aalborgensis</name>
    <dbReference type="NCBI Taxonomy" id="1332188"/>
    <lineage>
        <taxon>Bacteria</taxon>
        <taxon>Candidatus Saccharimonadota</taxon>
        <taxon>Candidatus Saccharimonadia</taxon>
        <taxon>Candidatus Saccharimonadales</taxon>
        <taxon>Candidatus Saccharimonadaceae</taxon>
        <taxon>Candidatus Saccharimonas</taxon>
    </lineage>
</organism>
<dbReference type="AlphaFoldDB" id="R4PVV7"/>
<dbReference type="Proteomes" id="UP000013893">
    <property type="component" value="Chromosome"/>
</dbReference>
<evidence type="ECO:0000313" key="3">
    <source>
        <dbReference type="Proteomes" id="UP000013893"/>
    </source>
</evidence>
<dbReference type="HOGENOM" id="CLU_1841489_0_0_0"/>
<dbReference type="STRING" id="1332188.L336_0685"/>
<sequence length="145" mass="15919">MEPKQAAPTGGYERPLVSQEAAGSQPVYDAELGSHGMVEQRGERNHEGLPLSPEAPSVPVQAIPSLPIPLPVVDDTVQTTNLTANDDSGLVAADDDLIEKEWVEKAKKILLQTKDDPYKREQEVSKLQIEYIRKRYGRTISDAGQ</sequence>
<accession>R4PVV7</accession>
<dbReference type="RefSeq" id="WP_015641840.1">
    <property type="nucleotide sequence ID" value="NC_021219.1"/>
</dbReference>
<protein>
    <submittedName>
        <fullName evidence="2">Uncharacterized protein</fullName>
    </submittedName>
</protein>
<keyword evidence="3" id="KW-1185">Reference proteome</keyword>
<name>R4PVV7_9BACT</name>
<feature type="region of interest" description="Disordered" evidence="1">
    <location>
        <begin position="1"/>
        <end position="62"/>
    </location>
</feature>
<gene>
    <name evidence="2" type="ORF">L336_0685</name>
</gene>
<feature type="compositionally biased region" description="Basic and acidic residues" evidence="1">
    <location>
        <begin position="38"/>
        <end position="47"/>
    </location>
</feature>
<evidence type="ECO:0000256" key="1">
    <source>
        <dbReference type="SAM" id="MobiDB-lite"/>
    </source>
</evidence>
<dbReference type="KEGG" id="saal:L336_0685"/>